<feature type="compositionally biased region" description="Polar residues" evidence="1">
    <location>
        <begin position="460"/>
        <end position="477"/>
    </location>
</feature>
<dbReference type="OMA" id="EETWHLR"/>
<evidence type="ECO:0000259" key="2">
    <source>
        <dbReference type="Pfam" id="PF12873"/>
    </source>
</evidence>
<proteinExistence type="predicted"/>
<dbReference type="OrthoDB" id="7474005at2759"/>
<evidence type="ECO:0000313" key="4">
    <source>
        <dbReference type="Proteomes" id="UP000054558"/>
    </source>
</evidence>
<dbReference type="AlphaFoldDB" id="A0A1Y1IFP2"/>
<name>A0A1Y1IFP2_KLENI</name>
<organism evidence="3 4">
    <name type="scientific">Klebsormidium nitens</name>
    <name type="common">Green alga</name>
    <name type="synonym">Ulothrix nitens</name>
    <dbReference type="NCBI Taxonomy" id="105231"/>
    <lineage>
        <taxon>Eukaryota</taxon>
        <taxon>Viridiplantae</taxon>
        <taxon>Streptophyta</taxon>
        <taxon>Klebsormidiophyceae</taxon>
        <taxon>Klebsormidiales</taxon>
        <taxon>Klebsormidiaceae</taxon>
        <taxon>Klebsormidium</taxon>
    </lineage>
</organism>
<reference evidence="3 4" key="1">
    <citation type="journal article" date="2014" name="Nat. Commun.">
        <title>Klebsormidium flaccidum genome reveals primary factors for plant terrestrial adaptation.</title>
        <authorList>
            <person name="Hori K."/>
            <person name="Maruyama F."/>
            <person name="Fujisawa T."/>
            <person name="Togashi T."/>
            <person name="Yamamoto N."/>
            <person name="Seo M."/>
            <person name="Sato S."/>
            <person name="Yamada T."/>
            <person name="Mori H."/>
            <person name="Tajima N."/>
            <person name="Moriyama T."/>
            <person name="Ikeuchi M."/>
            <person name="Watanabe M."/>
            <person name="Wada H."/>
            <person name="Kobayashi K."/>
            <person name="Saito M."/>
            <person name="Masuda T."/>
            <person name="Sasaki-Sekimoto Y."/>
            <person name="Mashiguchi K."/>
            <person name="Awai K."/>
            <person name="Shimojima M."/>
            <person name="Masuda S."/>
            <person name="Iwai M."/>
            <person name="Nobusawa T."/>
            <person name="Narise T."/>
            <person name="Kondo S."/>
            <person name="Saito H."/>
            <person name="Sato R."/>
            <person name="Murakawa M."/>
            <person name="Ihara Y."/>
            <person name="Oshima-Yamada Y."/>
            <person name="Ohtaka K."/>
            <person name="Satoh M."/>
            <person name="Sonobe K."/>
            <person name="Ishii M."/>
            <person name="Ohtani R."/>
            <person name="Kanamori-Sato M."/>
            <person name="Honoki R."/>
            <person name="Miyazaki D."/>
            <person name="Mochizuki H."/>
            <person name="Umetsu J."/>
            <person name="Higashi K."/>
            <person name="Shibata D."/>
            <person name="Kamiya Y."/>
            <person name="Sato N."/>
            <person name="Nakamura Y."/>
            <person name="Tabata S."/>
            <person name="Ida S."/>
            <person name="Kurokawa K."/>
            <person name="Ohta H."/>
        </authorList>
    </citation>
    <scope>NUCLEOTIDE SEQUENCE [LARGE SCALE GENOMIC DNA]</scope>
    <source>
        <strain evidence="3 4">NIES-2285</strain>
    </source>
</reference>
<sequence length="1045" mass="113611">MGGWCHEPGTGLGDNVMWSVEGGKGVMLEGLRGDMSGGLFSSVRFPELCQSCTAQAQGKKQQGGVCESPLFQELLKGLDIDTALSIACVNRPPSERRFGLELLAVLAEKEEWTLRGRPENQYLGCLQTYLDQQFLQLVDEGKVVERVDQSGRATWACFCTGLLSQESGELLYCIAKRAEDGASPAWLLHAFVTASKLQDGGQLWNQGCDVIRAPSKATFFASVSDLVFDIRSFSGEVDADSEVWTSLDSVRAWLPRSLQDADSHLLQKALSAAAKRSVNRARVDPFQMVPQFVRERSAGKIQALLPLELEGEVTVALVLDVERSDTSATMLKPRQLAPLPSAYSAARVLTPQHQPWILRACLGSSPPGTNAWPLSPPEQYSGHSTISGGNRHLASGDPRFADNAVASPPKLIPTLSGLHIDPPDLVNPPNPEDGEKGQSHPGSRGSSDAWITGSLGQGGPFNTTMFGSGPSSESGQCLSPLRRSPPLDEHRAYSHPEDPRAYSHQEARAEQMYREMAPRFEENRPRSGVNIPQEPQVSSAALAAASFSSGFSGGSLASLKASGSDSGLDVPGRAEELSFMRMYGGFRDESAMREALNAAREGANVARDVTNVSRDGVNGPREGVNMPRDVVSVPRDSVSALREAQLSNGGHLMNAFSRAPDGWIAKQDEGARLSLAFEQERRSELDRDSAQHLEFYRSQQLALPVKPPARLAAHDPWARDYAGFSPEALEHRSEKDDSIFVEFSPQDDLCPKVNISQLPAKFVATFLSGDPNRPGFEYNAEQYAEQLFSRYGAVSKTLVRENKNHPGKWFAIVEFSYWTNEEVRQRLVAGEQIRFANFFDGEDVYVRRHKDKQSKMLRSGSGPSSGLPCRPDWKYTGTDTRLGKPLYRGPCSMCGRESTVPFKPVINGQPPRCRTCLPQDGNFAAAGGYTPQAMPPPRYEEPRDGGLMSLRKETLRTLSGNRVSSEVFLSGGAESGRSGPPHYGMDHQGFSDLARAQSFAGGDVSRAVADASRGHSNVSKFAREYGSSVTGMGAPPTTGGVPPHH</sequence>
<accession>A0A1Y1IFP2</accession>
<feature type="compositionally biased region" description="Basic and acidic residues" evidence="1">
    <location>
        <begin position="485"/>
        <end position="507"/>
    </location>
</feature>
<gene>
    <name evidence="3" type="ORF">KFL_005240030</name>
</gene>
<evidence type="ECO:0000313" key="3">
    <source>
        <dbReference type="EMBL" id="GAQ89443.1"/>
    </source>
</evidence>
<evidence type="ECO:0000256" key="1">
    <source>
        <dbReference type="SAM" id="MobiDB-lite"/>
    </source>
</evidence>
<dbReference type="InterPro" id="IPR024437">
    <property type="entry name" value="DUF3825"/>
</dbReference>
<feature type="domain" description="DUF3825" evidence="2">
    <location>
        <begin position="103"/>
        <end position="356"/>
    </location>
</feature>
<protein>
    <recommendedName>
        <fullName evidence="2">DUF3825 domain-containing protein</fullName>
    </recommendedName>
</protein>
<dbReference type="Pfam" id="PF12873">
    <property type="entry name" value="DUF3825"/>
    <property type="match status" value="1"/>
</dbReference>
<dbReference type="Proteomes" id="UP000054558">
    <property type="component" value="Unassembled WGS sequence"/>
</dbReference>
<keyword evidence="4" id="KW-1185">Reference proteome</keyword>
<feature type="region of interest" description="Disordered" evidence="1">
    <location>
        <begin position="369"/>
        <end position="507"/>
    </location>
</feature>
<dbReference type="EMBL" id="DF237473">
    <property type="protein sequence ID" value="GAQ89443.1"/>
    <property type="molecule type" value="Genomic_DNA"/>
</dbReference>